<sequence>MGPVPTQHRDALGELQSVAKSGCECYNGWEDHRANHTIPSFWLDDRPPLLRHVGENIPVSEGICEINATVTNYLDSKHPKTRIPNSRFRPPLWWDEDIKDNIKLRKELTSQYIKNMTPENYMLLNKQSAITKKLIRKKRRNSWKQYCNTLRKDTRSKKVWQIIKRLKNNRTFTDSTPFNWKTIEEIKQHICPLTVSVSPYTFQSDLSFSDHILLHPIEKGEIEIVLETVRSTSPGKDEITYDMIKHFPDEAFRLLIQHFNYILRTQEIPDAWKKEIRQPSYYRGASRSRWGKSGCDVGKRTVPVRKYDSILKALSSLENANIFVERTILSDNAGETSLGSSTESYPAFARIALTKNLGKNLNQVTCPDRDSNPGHLVSRPDALTVTPQVWTHTVHDVYLWDFTSCTGVSVWVNVRISVVPGMNDDDDDDEGRRGNPMPARSLLLSNSTNEAARLNVPIRRKNHYQQWHMPSLHMQCEKMWDLT</sequence>
<reference evidence="2 3" key="1">
    <citation type="journal article" date="2022" name="Allergy">
        <title>Genome assembly and annotation of Periplaneta americana reveal a comprehensive cockroach allergen profile.</title>
        <authorList>
            <person name="Wang L."/>
            <person name="Xiong Q."/>
            <person name="Saelim N."/>
            <person name="Wang L."/>
            <person name="Nong W."/>
            <person name="Wan A.T."/>
            <person name="Shi M."/>
            <person name="Liu X."/>
            <person name="Cao Q."/>
            <person name="Hui J.H.L."/>
            <person name="Sookrung N."/>
            <person name="Leung T.F."/>
            <person name="Tungtrongchitr A."/>
            <person name="Tsui S.K.W."/>
        </authorList>
    </citation>
    <scope>NUCLEOTIDE SEQUENCE [LARGE SCALE GENOMIC DNA]</scope>
    <source>
        <strain evidence="2">PWHHKU_190912</strain>
    </source>
</reference>
<evidence type="ECO:0000313" key="2">
    <source>
        <dbReference type="EMBL" id="KAJ4448287.1"/>
    </source>
</evidence>
<name>A0ABQ8TNX4_PERAM</name>
<protein>
    <submittedName>
        <fullName evidence="2">Uncharacterized protein</fullName>
    </submittedName>
</protein>
<gene>
    <name evidence="2" type="ORF">ANN_10301</name>
</gene>
<accession>A0ABQ8TNX4</accession>
<dbReference type="Proteomes" id="UP001148838">
    <property type="component" value="Unassembled WGS sequence"/>
</dbReference>
<dbReference type="EMBL" id="JAJSOF020000005">
    <property type="protein sequence ID" value="KAJ4448287.1"/>
    <property type="molecule type" value="Genomic_DNA"/>
</dbReference>
<comment type="caution">
    <text evidence="2">The sequence shown here is derived from an EMBL/GenBank/DDBJ whole genome shotgun (WGS) entry which is preliminary data.</text>
</comment>
<keyword evidence="3" id="KW-1185">Reference proteome</keyword>
<organism evidence="2 3">
    <name type="scientific">Periplaneta americana</name>
    <name type="common">American cockroach</name>
    <name type="synonym">Blatta americana</name>
    <dbReference type="NCBI Taxonomy" id="6978"/>
    <lineage>
        <taxon>Eukaryota</taxon>
        <taxon>Metazoa</taxon>
        <taxon>Ecdysozoa</taxon>
        <taxon>Arthropoda</taxon>
        <taxon>Hexapoda</taxon>
        <taxon>Insecta</taxon>
        <taxon>Pterygota</taxon>
        <taxon>Neoptera</taxon>
        <taxon>Polyneoptera</taxon>
        <taxon>Dictyoptera</taxon>
        <taxon>Blattodea</taxon>
        <taxon>Blattoidea</taxon>
        <taxon>Blattidae</taxon>
        <taxon>Blattinae</taxon>
        <taxon>Periplaneta</taxon>
    </lineage>
</organism>
<evidence type="ECO:0000256" key="1">
    <source>
        <dbReference type="SAM" id="MobiDB-lite"/>
    </source>
</evidence>
<evidence type="ECO:0000313" key="3">
    <source>
        <dbReference type="Proteomes" id="UP001148838"/>
    </source>
</evidence>
<feature type="region of interest" description="Disordered" evidence="1">
    <location>
        <begin position="421"/>
        <end position="446"/>
    </location>
</feature>
<proteinExistence type="predicted"/>